<accession>A0A382XRY2</accession>
<reference evidence="2" key="1">
    <citation type="submission" date="2018-05" db="EMBL/GenBank/DDBJ databases">
        <authorList>
            <person name="Lanie J.A."/>
            <person name="Ng W.-L."/>
            <person name="Kazmierczak K.M."/>
            <person name="Andrzejewski T.M."/>
            <person name="Davidsen T.M."/>
            <person name="Wayne K.J."/>
            <person name="Tettelin H."/>
            <person name="Glass J.I."/>
            <person name="Rusch D."/>
            <person name="Podicherti R."/>
            <person name="Tsui H.-C.T."/>
            <person name="Winkler M.E."/>
        </authorList>
    </citation>
    <scope>NUCLEOTIDE SEQUENCE</scope>
</reference>
<name>A0A382XRY2_9ZZZZ</name>
<organism evidence="2">
    <name type="scientific">marine metagenome</name>
    <dbReference type="NCBI Taxonomy" id="408172"/>
    <lineage>
        <taxon>unclassified sequences</taxon>
        <taxon>metagenomes</taxon>
        <taxon>ecological metagenomes</taxon>
    </lineage>
</organism>
<feature type="region of interest" description="Disordered" evidence="1">
    <location>
        <begin position="16"/>
        <end position="35"/>
    </location>
</feature>
<evidence type="ECO:0000313" key="2">
    <source>
        <dbReference type="EMBL" id="SVD73753.1"/>
    </source>
</evidence>
<dbReference type="AlphaFoldDB" id="A0A382XRY2"/>
<sequence length="66" mass="7688">MKNKKKEHIHHFVQEFAFEGTSDEKESTPKSEPFLTIDGQLGMLKKQISEMNARIEKLEKIIESKV</sequence>
<dbReference type="EMBL" id="UINC01169954">
    <property type="protein sequence ID" value="SVD73753.1"/>
    <property type="molecule type" value="Genomic_DNA"/>
</dbReference>
<proteinExistence type="predicted"/>
<protein>
    <submittedName>
        <fullName evidence="2">Uncharacterized protein</fullName>
    </submittedName>
</protein>
<gene>
    <name evidence="2" type="ORF">METZ01_LOCUS426607</name>
</gene>
<evidence type="ECO:0000256" key="1">
    <source>
        <dbReference type="SAM" id="MobiDB-lite"/>
    </source>
</evidence>